<evidence type="ECO:0000313" key="2">
    <source>
        <dbReference type="EMBL" id="MET3635144.1"/>
    </source>
</evidence>
<dbReference type="Proteomes" id="UP001549037">
    <property type="component" value="Unassembled WGS sequence"/>
</dbReference>
<proteinExistence type="predicted"/>
<dbReference type="EMBL" id="JBEPLN010000046">
    <property type="protein sequence ID" value="MET3635144.1"/>
    <property type="molecule type" value="Genomic_DNA"/>
</dbReference>
<accession>A0ABV2JH94</accession>
<protein>
    <submittedName>
        <fullName evidence="2">YggT family protein</fullName>
    </submittedName>
</protein>
<feature type="transmembrane region" description="Helical" evidence="1">
    <location>
        <begin position="64"/>
        <end position="84"/>
    </location>
</feature>
<keyword evidence="1" id="KW-0472">Membrane</keyword>
<reference evidence="2 3" key="1">
    <citation type="submission" date="2024-06" db="EMBL/GenBank/DDBJ databases">
        <title>Genomic Encyclopedia of Type Strains, Phase IV (KMG-IV): sequencing the most valuable type-strain genomes for metagenomic binning, comparative biology and taxonomic classification.</title>
        <authorList>
            <person name="Goeker M."/>
        </authorList>
    </citation>
    <scope>NUCLEOTIDE SEQUENCE [LARGE SCALE GENOMIC DNA]</scope>
    <source>
        <strain evidence="2 3">DSM 28302</strain>
    </source>
</reference>
<dbReference type="InterPro" id="IPR003425">
    <property type="entry name" value="CCB3/YggT"/>
</dbReference>
<keyword evidence="1" id="KW-0812">Transmembrane</keyword>
<gene>
    <name evidence="2" type="ORF">ABID28_001806</name>
</gene>
<comment type="caution">
    <text evidence="2">The sequence shown here is derived from an EMBL/GenBank/DDBJ whole genome shotgun (WGS) entry which is preliminary data.</text>
</comment>
<organism evidence="2 3">
    <name type="scientific">Streptococcus porcorum</name>
    <dbReference type="NCBI Taxonomy" id="701526"/>
    <lineage>
        <taxon>Bacteria</taxon>
        <taxon>Bacillati</taxon>
        <taxon>Bacillota</taxon>
        <taxon>Bacilli</taxon>
        <taxon>Lactobacillales</taxon>
        <taxon>Streptococcaceae</taxon>
        <taxon>Streptococcus</taxon>
    </lineage>
</organism>
<sequence>MFGYLIYVLLRLLDVYSFLLIAYALLSWFPGASSSGIGRWLENIVSPVITPLRRLNLQFAGLDFTILVALFLLNFLGRLLIMVLI</sequence>
<keyword evidence="1" id="KW-1133">Transmembrane helix</keyword>
<evidence type="ECO:0000313" key="3">
    <source>
        <dbReference type="Proteomes" id="UP001549037"/>
    </source>
</evidence>
<dbReference type="RefSeq" id="WP_354369847.1">
    <property type="nucleotide sequence ID" value="NZ_JBEPLN010000046.1"/>
</dbReference>
<dbReference type="Pfam" id="PF02325">
    <property type="entry name" value="CCB3_YggT"/>
    <property type="match status" value="1"/>
</dbReference>
<keyword evidence="3" id="KW-1185">Reference proteome</keyword>
<feature type="transmembrane region" description="Helical" evidence="1">
    <location>
        <begin position="12"/>
        <end position="31"/>
    </location>
</feature>
<name>A0ABV2JH94_9STRE</name>
<evidence type="ECO:0000256" key="1">
    <source>
        <dbReference type="SAM" id="Phobius"/>
    </source>
</evidence>